<dbReference type="AlphaFoldDB" id="A0A1G2NDV0"/>
<gene>
    <name evidence="1" type="ORF">A2938_00170</name>
</gene>
<dbReference type="Pfam" id="PF13489">
    <property type="entry name" value="Methyltransf_23"/>
    <property type="match status" value="1"/>
</dbReference>
<comment type="caution">
    <text evidence="1">The sequence shown here is derived from an EMBL/GenBank/DDBJ whole genome shotgun (WGS) entry which is preliminary data.</text>
</comment>
<accession>A0A1G2NDV0</accession>
<protein>
    <recommendedName>
        <fullName evidence="3">Methyltransferase type 11 domain-containing protein</fullName>
    </recommendedName>
</protein>
<dbReference type="SUPFAM" id="SSF53335">
    <property type="entry name" value="S-adenosyl-L-methionine-dependent methyltransferases"/>
    <property type="match status" value="1"/>
</dbReference>
<dbReference type="EMBL" id="MHSA01000014">
    <property type="protein sequence ID" value="OHA34223.1"/>
    <property type="molecule type" value="Genomic_DNA"/>
</dbReference>
<dbReference type="Gene3D" id="3.40.50.150">
    <property type="entry name" value="Vaccinia Virus protein VP39"/>
    <property type="match status" value="1"/>
</dbReference>
<organism evidence="1 2">
    <name type="scientific">Candidatus Taylorbacteria bacterium RIFCSPLOWO2_01_FULL_48_100</name>
    <dbReference type="NCBI Taxonomy" id="1802322"/>
    <lineage>
        <taxon>Bacteria</taxon>
        <taxon>Candidatus Tayloriibacteriota</taxon>
    </lineage>
</organism>
<dbReference type="CDD" id="cd02440">
    <property type="entry name" value="AdoMet_MTases"/>
    <property type="match status" value="1"/>
</dbReference>
<evidence type="ECO:0000313" key="2">
    <source>
        <dbReference type="Proteomes" id="UP000177797"/>
    </source>
</evidence>
<sequence length="385" mass="43216">MSIANANFGFVFERPLALKHWRTIEMGADIPFEEQNVCPCDGSPLRLFAEHKSMQSEKTIRIGWCSVCNYLGYVDRPTSEWMARFYASGMWDSGKVREGAHGVFRGNGVLALLSELSVGKEKTICDIGCGYGEALSFLKERGFQNLSGVEYSPHRARSARSLGFPVMELDVPSAQVFLLNHVLEHLSNPQQELEKMSRMQSTGEYIIVAVPNVWGEVCMEILSFLPHLHAFSVDSLIALFGGFGYEAMIRKESGKEIAIAFQKTGKKIVKSLSAHSIDPMLQKFVSGLGLKKHLSARPRRLWWFRKADVGGQTVLFRNSRLDALYWKTFSFFVGYVLRWKVARLMGTYRGQKGLQSTAISGVQQSVPTAAPITILYEGNITLFYK</sequence>
<name>A0A1G2NDV0_9BACT</name>
<dbReference type="PANTHER" id="PTHR43861">
    <property type="entry name" value="TRANS-ACONITATE 2-METHYLTRANSFERASE-RELATED"/>
    <property type="match status" value="1"/>
</dbReference>
<dbReference type="Proteomes" id="UP000177797">
    <property type="component" value="Unassembled WGS sequence"/>
</dbReference>
<reference evidence="1 2" key="1">
    <citation type="journal article" date="2016" name="Nat. Commun.">
        <title>Thousands of microbial genomes shed light on interconnected biogeochemical processes in an aquifer system.</title>
        <authorList>
            <person name="Anantharaman K."/>
            <person name="Brown C.T."/>
            <person name="Hug L.A."/>
            <person name="Sharon I."/>
            <person name="Castelle C.J."/>
            <person name="Probst A.J."/>
            <person name="Thomas B.C."/>
            <person name="Singh A."/>
            <person name="Wilkins M.J."/>
            <person name="Karaoz U."/>
            <person name="Brodie E.L."/>
            <person name="Williams K.H."/>
            <person name="Hubbard S.S."/>
            <person name="Banfield J.F."/>
        </authorList>
    </citation>
    <scope>NUCLEOTIDE SEQUENCE [LARGE SCALE GENOMIC DNA]</scope>
</reference>
<evidence type="ECO:0008006" key="3">
    <source>
        <dbReference type="Google" id="ProtNLM"/>
    </source>
</evidence>
<evidence type="ECO:0000313" key="1">
    <source>
        <dbReference type="EMBL" id="OHA34223.1"/>
    </source>
</evidence>
<dbReference type="InterPro" id="IPR029063">
    <property type="entry name" value="SAM-dependent_MTases_sf"/>
</dbReference>
<proteinExistence type="predicted"/>